<gene>
    <name evidence="1" type="ORF">SOCEGT47_062090</name>
</gene>
<name>A0A4P2Q840_SORCE</name>
<dbReference type="EMBL" id="CP012670">
    <property type="protein sequence ID" value="AUX25660.1"/>
    <property type="molecule type" value="Genomic_DNA"/>
</dbReference>
<dbReference type="Proteomes" id="UP000295781">
    <property type="component" value="Chromosome"/>
</dbReference>
<dbReference type="AlphaFoldDB" id="A0A4P2Q840"/>
<sequence length="52" mass="6459">MRMVHGNGIETSYRYYEKSRRLEQINADHRDPYLVQRGRPARPFQRVRYDYL</sequence>
<evidence type="ECO:0000313" key="2">
    <source>
        <dbReference type="Proteomes" id="UP000295781"/>
    </source>
</evidence>
<reference evidence="1 2" key="1">
    <citation type="submission" date="2015-09" db="EMBL/GenBank/DDBJ databases">
        <title>Sorangium comparison.</title>
        <authorList>
            <person name="Zaburannyi N."/>
            <person name="Bunk B."/>
            <person name="Overmann J."/>
            <person name="Mueller R."/>
        </authorList>
    </citation>
    <scope>NUCLEOTIDE SEQUENCE [LARGE SCALE GENOMIC DNA]</scope>
    <source>
        <strain evidence="1 2">So ceGT47</strain>
    </source>
</reference>
<protein>
    <submittedName>
        <fullName evidence="1">Uncharacterized protein</fullName>
    </submittedName>
</protein>
<organism evidence="1 2">
    <name type="scientific">Sorangium cellulosum</name>
    <name type="common">Polyangium cellulosum</name>
    <dbReference type="NCBI Taxonomy" id="56"/>
    <lineage>
        <taxon>Bacteria</taxon>
        <taxon>Pseudomonadati</taxon>
        <taxon>Myxococcota</taxon>
        <taxon>Polyangia</taxon>
        <taxon>Polyangiales</taxon>
        <taxon>Polyangiaceae</taxon>
        <taxon>Sorangium</taxon>
    </lineage>
</organism>
<proteinExistence type="predicted"/>
<evidence type="ECO:0000313" key="1">
    <source>
        <dbReference type="EMBL" id="AUX25660.1"/>
    </source>
</evidence>
<accession>A0A4P2Q840</accession>